<dbReference type="InterPro" id="IPR000422">
    <property type="entry name" value="DHBP_synthase_RibB"/>
</dbReference>
<gene>
    <name evidence="13" type="primary">RIB3</name>
    <name evidence="13" type="ORF">OHC33_000225</name>
</gene>
<comment type="catalytic activity">
    <reaction evidence="12">
        <text>D-ribulose 5-phosphate = (2S)-2-hydroxy-3-oxobutyl phosphate + formate + H(+)</text>
        <dbReference type="Rhea" id="RHEA:18457"/>
        <dbReference type="ChEBI" id="CHEBI:15378"/>
        <dbReference type="ChEBI" id="CHEBI:15740"/>
        <dbReference type="ChEBI" id="CHEBI:58121"/>
        <dbReference type="ChEBI" id="CHEBI:58830"/>
        <dbReference type="EC" id="4.1.99.12"/>
    </reaction>
</comment>
<dbReference type="GO" id="GO:0046872">
    <property type="term" value="F:metal ion binding"/>
    <property type="evidence" value="ECO:0007669"/>
    <property type="project" value="UniProtKB-KW"/>
</dbReference>
<evidence type="ECO:0000313" key="13">
    <source>
        <dbReference type="EMBL" id="KAK5958383.1"/>
    </source>
</evidence>
<comment type="caution">
    <text evidence="13">The sequence shown here is derived from an EMBL/GenBank/DDBJ whole genome shotgun (WGS) entry which is preliminary data.</text>
</comment>
<evidence type="ECO:0000256" key="7">
    <source>
        <dbReference type="ARBA" id="ARBA00022842"/>
    </source>
</evidence>
<name>A0AAN8EM63_9EURO</name>
<keyword evidence="14" id="KW-1185">Reference proteome</keyword>
<evidence type="ECO:0000256" key="9">
    <source>
        <dbReference type="ARBA" id="ARBA00023211"/>
    </source>
</evidence>
<evidence type="ECO:0000256" key="10">
    <source>
        <dbReference type="ARBA" id="ARBA00023239"/>
    </source>
</evidence>
<evidence type="ECO:0000256" key="3">
    <source>
        <dbReference type="ARBA" id="ARBA00012153"/>
    </source>
</evidence>
<comment type="pathway">
    <text evidence="1 12">Cofactor biosynthesis; riboflavin biosynthesis; 2-hydroxy-3-oxobutyl phosphate from D-ribulose 5-phosphate: step 1/1.</text>
</comment>
<comment type="similarity">
    <text evidence="11 12">Belongs to the DHBP synthase family.</text>
</comment>
<dbReference type="AlphaFoldDB" id="A0AAN8EM63"/>
<organism evidence="13 14">
    <name type="scientific">Knufia fluminis</name>
    <dbReference type="NCBI Taxonomy" id="191047"/>
    <lineage>
        <taxon>Eukaryota</taxon>
        <taxon>Fungi</taxon>
        <taxon>Dikarya</taxon>
        <taxon>Ascomycota</taxon>
        <taxon>Pezizomycotina</taxon>
        <taxon>Eurotiomycetes</taxon>
        <taxon>Chaetothyriomycetidae</taxon>
        <taxon>Chaetothyriales</taxon>
        <taxon>Trichomeriaceae</taxon>
        <taxon>Knufia</taxon>
    </lineage>
</organism>
<dbReference type="PANTHER" id="PTHR21327">
    <property type="entry name" value="GTP CYCLOHYDROLASE II-RELATED"/>
    <property type="match status" value="1"/>
</dbReference>
<keyword evidence="5 12" id="KW-0686">Riboflavin biosynthesis</keyword>
<dbReference type="Proteomes" id="UP001316803">
    <property type="component" value="Unassembled WGS sequence"/>
</dbReference>
<keyword evidence="7 12" id="KW-0460">Magnesium</keyword>
<evidence type="ECO:0000256" key="5">
    <source>
        <dbReference type="ARBA" id="ARBA00022619"/>
    </source>
</evidence>
<dbReference type="FunFam" id="3.90.870.10:FF:000002">
    <property type="entry name" value="3,4-dihydroxy-2-butanone 4-phosphate synthase"/>
    <property type="match status" value="1"/>
</dbReference>
<proteinExistence type="inferred from homology"/>
<dbReference type="GO" id="GO:0005829">
    <property type="term" value="C:cytosol"/>
    <property type="evidence" value="ECO:0007669"/>
    <property type="project" value="TreeGrafter"/>
</dbReference>
<dbReference type="GO" id="GO:0009231">
    <property type="term" value="P:riboflavin biosynthetic process"/>
    <property type="evidence" value="ECO:0007669"/>
    <property type="project" value="UniProtKB-KW"/>
</dbReference>
<dbReference type="InterPro" id="IPR017945">
    <property type="entry name" value="DHBP_synth_RibB-like_a/b_dom"/>
</dbReference>
<dbReference type="Pfam" id="PF00926">
    <property type="entry name" value="DHBP_synthase"/>
    <property type="match status" value="1"/>
</dbReference>
<dbReference type="PANTHER" id="PTHR21327:SF18">
    <property type="entry name" value="3,4-DIHYDROXY-2-BUTANONE 4-PHOSPHATE SYNTHASE"/>
    <property type="match status" value="1"/>
</dbReference>
<evidence type="ECO:0000256" key="2">
    <source>
        <dbReference type="ARBA" id="ARBA00011738"/>
    </source>
</evidence>
<accession>A0AAN8EM63</accession>
<evidence type="ECO:0000313" key="14">
    <source>
        <dbReference type="Proteomes" id="UP001316803"/>
    </source>
</evidence>
<evidence type="ECO:0000256" key="11">
    <source>
        <dbReference type="ARBA" id="ARBA00060730"/>
    </source>
</evidence>
<dbReference type="NCBIfam" id="TIGR00506">
    <property type="entry name" value="ribB"/>
    <property type="match status" value="1"/>
</dbReference>
<dbReference type="EC" id="4.1.99.12" evidence="3 12"/>
<keyword evidence="8" id="KW-0318">Glutathionylation</keyword>
<dbReference type="Gene3D" id="3.90.870.10">
    <property type="entry name" value="DHBP synthase"/>
    <property type="match status" value="1"/>
</dbReference>
<dbReference type="EMBL" id="JAKLMC020000001">
    <property type="protein sequence ID" value="KAK5958383.1"/>
    <property type="molecule type" value="Genomic_DNA"/>
</dbReference>
<evidence type="ECO:0000256" key="8">
    <source>
        <dbReference type="ARBA" id="ARBA00023206"/>
    </source>
</evidence>
<comment type="cofactor">
    <cofactor evidence="12">
        <name>Mg(2+)</name>
        <dbReference type="ChEBI" id="CHEBI:18420"/>
    </cofactor>
    <cofactor evidence="12">
        <name>Mn(2+)</name>
        <dbReference type="ChEBI" id="CHEBI:29035"/>
    </cofactor>
    <text evidence="12">Binds 2 divalent metal cations per subunit. Magnesium or manganese.</text>
</comment>
<keyword evidence="10 12" id="KW-0456">Lyase</keyword>
<evidence type="ECO:0000256" key="1">
    <source>
        <dbReference type="ARBA" id="ARBA00004904"/>
    </source>
</evidence>
<reference evidence="13 14" key="1">
    <citation type="submission" date="2022-12" db="EMBL/GenBank/DDBJ databases">
        <title>Genomic features and morphological characterization of a novel Knufia sp. strain isolated from spacecraft assembly facility.</title>
        <authorList>
            <person name="Teixeira M."/>
            <person name="Chander A.M."/>
            <person name="Stajich J.E."/>
            <person name="Venkateswaran K."/>
        </authorList>
    </citation>
    <scope>NUCLEOTIDE SEQUENCE [LARGE SCALE GENOMIC DNA]</scope>
    <source>
        <strain evidence="13 14">FJI-L2-BK-P2</strain>
    </source>
</reference>
<evidence type="ECO:0000256" key="4">
    <source>
        <dbReference type="ARBA" id="ARBA00018836"/>
    </source>
</evidence>
<keyword evidence="9 12" id="KW-0464">Manganese</keyword>
<comment type="subunit">
    <text evidence="2 12">Homodimer.</text>
</comment>
<keyword evidence="6 12" id="KW-0479">Metal-binding</keyword>
<dbReference type="GO" id="GO:0008686">
    <property type="term" value="F:3,4-dihydroxy-2-butanone-4-phosphate synthase activity"/>
    <property type="evidence" value="ECO:0007669"/>
    <property type="project" value="UniProtKB-EC"/>
</dbReference>
<sequence>MSVQYLKLNTEVPANSPDSTEKATYAQRHYLPGTMSLSAEAPSFVPQTQPPTDITPEPQFDSIESCIDSFRAGSFLVVLDSPDRENEGDLIIAASKITAAQMAFMVRHTSGIICTPLSPQICDDLELPQMIPKSENSDPNRTAYTISCDSNHESVTTGISAYDRALTCNELARKGAQPAEFRRPGHVFPLRARAGGVRERMGHTEAAVEFCRLAGLREAGVISEIVDPGVDVLGKAEIQSGESMLRTEGCVAFARMFGLRICTVEGLREYVERTEGKLQNGS</sequence>
<dbReference type="GO" id="GO:0005758">
    <property type="term" value="C:mitochondrial intermembrane space"/>
    <property type="evidence" value="ECO:0007669"/>
    <property type="project" value="TreeGrafter"/>
</dbReference>
<protein>
    <recommendedName>
        <fullName evidence="4 12">3,4-dihydroxy-2-butanone 4-phosphate synthase</fullName>
        <shortName evidence="12">DHBP synthase</shortName>
        <ecNumber evidence="3 12">4.1.99.12</ecNumber>
    </recommendedName>
</protein>
<comment type="function">
    <text evidence="12">Catalyzes the conversion of D-ribulose 5-phosphate to formate and 3,4-dihydroxy-2-butanone 4-phosphate.</text>
</comment>
<evidence type="ECO:0000256" key="12">
    <source>
        <dbReference type="RuleBase" id="RU003843"/>
    </source>
</evidence>
<evidence type="ECO:0000256" key="6">
    <source>
        <dbReference type="ARBA" id="ARBA00022723"/>
    </source>
</evidence>
<dbReference type="SUPFAM" id="SSF55821">
    <property type="entry name" value="YrdC/RibB"/>
    <property type="match status" value="1"/>
</dbReference>